<protein>
    <recommendedName>
        <fullName evidence="2">M23ase beta-sheet core domain-containing protein</fullName>
    </recommendedName>
</protein>
<dbReference type="STRING" id="360411.AC812_16090"/>
<dbReference type="InterPro" id="IPR016047">
    <property type="entry name" value="M23ase_b-sheet_dom"/>
</dbReference>
<name>A0A0P6XL17_9CHLR</name>
<evidence type="ECO:0000313" key="3">
    <source>
        <dbReference type="EMBL" id="KPL72349.1"/>
    </source>
</evidence>
<feature type="region of interest" description="Disordered" evidence="1">
    <location>
        <begin position="37"/>
        <end position="63"/>
    </location>
</feature>
<dbReference type="CDD" id="cd12797">
    <property type="entry name" value="M23_peptidase"/>
    <property type="match status" value="1"/>
</dbReference>
<keyword evidence="4" id="KW-1185">Reference proteome</keyword>
<dbReference type="RefSeq" id="WP_062158975.1">
    <property type="nucleotide sequence ID" value="NZ_LGHJ01000024.1"/>
</dbReference>
<gene>
    <name evidence="3" type="ORF">AC812_16090</name>
</gene>
<feature type="compositionally biased region" description="Pro residues" evidence="1">
    <location>
        <begin position="49"/>
        <end position="63"/>
    </location>
</feature>
<feature type="domain" description="M23ase beta-sheet core" evidence="2">
    <location>
        <begin position="86"/>
        <end position="158"/>
    </location>
</feature>
<dbReference type="AlphaFoldDB" id="A0A0P6XL17"/>
<reference evidence="3 4" key="1">
    <citation type="submission" date="2015-07" db="EMBL/GenBank/DDBJ databases">
        <title>Draft genome of Bellilinea caldifistulae DSM 17877.</title>
        <authorList>
            <person name="Hemp J."/>
            <person name="Ward L.M."/>
            <person name="Pace L.A."/>
            <person name="Fischer W.W."/>
        </authorList>
    </citation>
    <scope>NUCLEOTIDE SEQUENCE [LARGE SCALE GENOMIC DNA]</scope>
    <source>
        <strain evidence="3 4">GOMI-1</strain>
    </source>
</reference>
<accession>A0A0P6XL17</accession>
<sequence length="197" mass="21512">MSRSPSSNSLSVTALVIMLFLLFNLLHDRQTASATPLTHIPATPDQPTTSPPPAPPANAPPDPLTIRAPYDEYILTQGPHGQSYGHFAIDLTAGKGAPILAPINGTVTALYIDQYGNTTLILENEVWQVLMLHGDYVVEVGQNLQIGETVGYESNHGYTVDWRGQSCRNRDCGYHTHLNIFDKRIGQNINPLDVLSP</sequence>
<organism evidence="3 4">
    <name type="scientific">Bellilinea caldifistulae</name>
    <dbReference type="NCBI Taxonomy" id="360411"/>
    <lineage>
        <taxon>Bacteria</taxon>
        <taxon>Bacillati</taxon>
        <taxon>Chloroflexota</taxon>
        <taxon>Anaerolineae</taxon>
        <taxon>Anaerolineales</taxon>
        <taxon>Anaerolineaceae</taxon>
        <taxon>Bellilinea</taxon>
    </lineage>
</organism>
<dbReference type="InterPro" id="IPR011055">
    <property type="entry name" value="Dup_hybrid_motif"/>
</dbReference>
<evidence type="ECO:0000256" key="1">
    <source>
        <dbReference type="SAM" id="MobiDB-lite"/>
    </source>
</evidence>
<dbReference type="SUPFAM" id="SSF51261">
    <property type="entry name" value="Duplicated hybrid motif"/>
    <property type="match status" value="1"/>
</dbReference>
<dbReference type="Pfam" id="PF01551">
    <property type="entry name" value="Peptidase_M23"/>
    <property type="match status" value="1"/>
</dbReference>
<dbReference type="EMBL" id="LGHJ01000024">
    <property type="protein sequence ID" value="KPL72349.1"/>
    <property type="molecule type" value="Genomic_DNA"/>
</dbReference>
<comment type="caution">
    <text evidence="3">The sequence shown here is derived from an EMBL/GenBank/DDBJ whole genome shotgun (WGS) entry which is preliminary data.</text>
</comment>
<dbReference type="Gene3D" id="2.70.70.10">
    <property type="entry name" value="Glucose Permease (Domain IIA)"/>
    <property type="match status" value="1"/>
</dbReference>
<dbReference type="Proteomes" id="UP000050514">
    <property type="component" value="Unassembled WGS sequence"/>
</dbReference>
<evidence type="ECO:0000259" key="2">
    <source>
        <dbReference type="Pfam" id="PF01551"/>
    </source>
</evidence>
<proteinExistence type="predicted"/>
<evidence type="ECO:0000313" key="4">
    <source>
        <dbReference type="Proteomes" id="UP000050514"/>
    </source>
</evidence>